<feature type="compositionally biased region" description="Low complexity" evidence="1">
    <location>
        <begin position="76"/>
        <end position="89"/>
    </location>
</feature>
<feature type="compositionally biased region" description="Pro residues" evidence="1">
    <location>
        <begin position="248"/>
        <end position="258"/>
    </location>
</feature>
<keyword evidence="3" id="KW-0732">Signal</keyword>
<feature type="compositionally biased region" description="Low complexity" evidence="1">
    <location>
        <begin position="47"/>
        <end position="68"/>
    </location>
</feature>
<accession>A0A245ZMA9</accession>
<feature type="signal peptide" evidence="3">
    <location>
        <begin position="1"/>
        <end position="29"/>
    </location>
</feature>
<dbReference type="AlphaFoldDB" id="A0A245ZMA9"/>
<feature type="chain" id="PRO_5012512495" evidence="3">
    <location>
        <begin position="30"/>
        <end position="433"/>
    </location>
</feature>
<evidence type="ECO:0000313" key="5">
    <source>
        <dbReference type="Proteomes" id="UP000197783"/>
    </source>
</evidence>
<feature type="region of interest" description="Disordered" evidence="1">
    <location>
        <begin position="211"/>
        <end position="265"/>
    </location>
</feature>
<feature type="compositionally biased region" description="Low complexity" evidence="1">
    <location>
        <begin position="237"/>
        <end position="247"/>
    </location>
</feature>
<keyword evidence="2" id="KW-0472">Membrane</keyword>
<keyword evidence="5" id="KW-1185">Reference proteome</keyword>
<feature type="compositionally biased region" description="Low complexity" evidence="1">
    <location>
        <begin position="97"/>
        <end position="136"/>
    </location>
</feature>
<feature type="transmembrane region" description="Helical" evidence="2">
    <location>
        <begin position="182"/>
        <end position="201"/>
    </location>
</feature>
<evidence type="ECO:0000256" key="3">
    <source>
        <dbReference type="SAM" id="SignalP"/>
    </source>
</evidence>
<keyword evidence="2" id="KW-1133">Transmembrane helix</keyword>
<feature type="region of interest" description="Disordered" evidence="1">
    <location>
        <begin position="40"/>
        <end position="149"/>
    </location>
</feature>
<evidence type="ECO:0000256" key="1">
    <source>
        <dbReference type="SAM" id="MobiDB-lite"/>
    </source>
</evidence>
<comment type="caution">
    <text evidence="4">The sequence shown here is derived from an EMBL/GenBank/DDBJ whole genome shotgun (WGS) entry which is preliminary data.</text>
</comment>
<name>A0A245ZMA9_9SPHN</name>
<gene>
    <name evidence="4" type="ORF">SPMU_18550</name>
</gene>
<dbReference type="EMBL" id="NBBJ01000002">
    <property type="protein sequence ID" value="OWK30865.1"/>
    <property type="molecule type" value="Genomic_DNA"/>
</dbReference>
<protein>
    <submittedName>
        <fullName evidence="4">Uncharacterized protein</fullName>
    </submittedName>
</protein>
<reference evidence="4 5" key="1">
    <citation type="submission" date="2017-03" db="EMBL/GenBank/DDBJ databases">
        <title>Genome sequence of Sphingomonas mucosissima DSM 17494.</title>
        <authorList>
            <person name="Poehlein A."/>
            <person name="Wuebbeler J.H."/>
            <person name="Steinbuechel A."/>
            <person name="Daniel R."/>
        </authorList>
    </citation>
    <scope>NUCLEOTIDE SEQUENCE [LARGE SCALE GENOMIC DNA]</scope>
    <source>
        <strain evidence="4 5">DSM 17494</strain>
    </source>
</reference>
<proteinExistence type="predicted"/>
<evidence type="ECO:0000313" key="4">
    <source>
        <dbReference type="EMBL" id="OWK30865.1"/>
    </source>
</evidence>
<organism evidence="4 5">
    <name type="scientific">Sphingomonas mucosissima</name>
    <dbReference type="NCBI Taxonomy" id="370959"/>
    <lineage>
        <taxon>Bacteria</taxon>
        <taxon>Pseudomonadati</taxon>
        <taxon>Pseudomonadota</taxon>
        <taxon>Alphaproteobacteria</taxon>
        <taxon>Sphingomonadales</taxon>
        <taxon>Sphingomonadaceae</taxon>
        <taxon>Sphingomonas</taxon>
    </lineage>
</organism>
<keyword evidence="2" id="KW-0812">Transmembrane</keyword>
<dbReference type="Proteomes" id="UP000197783">
    <property type="component" value="Unassembled WGS sequence"/>
</dbReference>
<evidence type="ECO:0000256" key="2">
    <source>
        <dbReference type="SAM" id="Phobius"/>
    </source>
</evidence>
<sequence length="433" mass="43563">MSMAGLKKVRLVAGAAALCTVGIAGMAGAQVQPTPIPGLENYSLPEATPRVQPVPTATPTAGPTSEPSPAVPLVVPTPTSPGRAAAARPTPTPTATPSPAATRTPAAQPAPTAAPRAGATPIPVPTATVAPAASSPGAGGVPQGPEQEEAGAAFPDTAAEIAPGAADTAAVANSADSGGVGWLWPVVIGLIVLAGAGLLLWRRRPERLQALPAPMPDAGQPSPAEAPVAPPRPASPAQPQAQVRAPVQAPPEPQPPVLPAGAPQFLDLSNKMPPARIELDDPMVSRAGVNMVTATADVTVVVRNASDVPARGVMLDVRLTSAQPAQDAAIAALFTGPVPRPAVPAFDLAPGETKRVRALVTMPRDAITVLQAGGRPMFVPVVAIRAVHGGGQTTAVHALGIERPGQAKLGPIWLDQPSRMFDTVGVRPHSGQW</sequence>